<proteinExistence type="predicted"/>
<sequence length="120" mass="13292">MGRKPTRKQATNHEGRNGSKESGTKRQATVRKHAAKVASQQEDDGTQIEGTQQRKPSPRRVKRKEGEKTLNEANAYNQSLRQFSLATCESGVQALADEFTRIKLMGQANIPPKTAFDANP</sequence>
<reference evidence="2" key="1">
    <citation type="submission" date="2022-11" db="UniProtKB">
        <authorList>
            <consortium name="WormBaseParasite"/>
        </authorList>
    </citation>
    <scope>IDENTIFICATION</scope>
</reference>
<accession>A0AC35FFV0</accession>
<evidence type="ECO:0000313" key="2">
    <source>
        <dbReference type="WBParaSite" id="PS1159_v2.g17115.t1"/>
    </source>
</evidence>
<name>A0AC35FFV0_9BILA</name>
<dbReference type="Proteomes" id="UP000887580">
    <property type="component" value="Unplaced"/>
</dbReference>
<organism evidence="1 2">
    <name type="scientific">Panagrolaimus sp. PS1159</name>
    <dbReference type="NCBI Taxonomy" id="55785"/>
    <lineage>
        <taxon>Eukaryota</taxon>
        <taxon>Metazoa</taxon>
        <taxon>Ecdysozoa</taxon>
        <taxon>Nematoda</taxon>
        <taxon>Chromadorea</taxon>
        <taxon>Rhabditida</taxon>
        <taxon>Tylenchina</taxon>
        <taxon>Panagrolaimomorpha</taxon>
        <taxon>Panagrolaimoidea</taxon>
        <taxon>Panagrolaimidae</taxon>
        <taxon>Panagrolaimus</taxon>
    </lineage>
</organism>
<dbReference type="WBParaSite" id="PS1159_v2.g17115.t1">
    <property type="protein sequence ID" value="PS1159_v2.g17115.t1"/>
    <property type="gene ID" value="PS1159_v2.g17115"/>
</dbReference>
<evidence type="ECO:0000313" key="1">
    <source>
        <dbReference type="Proteomes" id="UP000887580"/>
    </source>
</evidence>
<protein>
    <submittedName>
        <fullName evidence="2">Uncharacterized protein</fullName>
    </submittedName>
</protein>